<keyword evidence="3 7" id="KW-0812">Transmembrane</keyword>
<feature type="transmembrane region" description="Helical" evidence="7">
    <location>
        <begin position="210"/>
        <end position="231"/>
    </location>
</feature>
<gene>
    <name evidence="9" type="ORF">NTJ_04629</name>
</gene>
<protein>
    <submittedName>
        <fullName evidence="9">Sugar (And other) transporter</fullName>
    </submittedName>
</protein>
<evidence type="ECO:0000259" key="8">
    <source>
        <dbReference type="PROSITE" id="PS50850"/>
    </source>
</evidence>
<feature type="transmembrane region" description="Helical" evidence="7">
    <location>
        <begin position="152"/>
        <end position="172"/>
    </location>
</feature>
<dbReference type="NCBIfam" id="TIGR00879">
    <property type="entry name" value="SP"/>
    <property type="match status" value="1"/>
</dbReference>
<dbReference type="InterPro" id="IPR005829">
    <property type="entry name" value="Sugar_transporter_CS"/>
</dbReference>
<feature type="transmembrane region" description="Helical" evidence="7">
    <location>
        <begin position="435"/>
        <end position="455"/>
    </location>
</feature>
<dbReference type="CDD" id="cd17358">
    <property type="entry name" value="MFS_GLUT6_8_Class3_like"/>
    <property type="match status" value="1"/>
</dbReference>
<evidence type="ECO:0000256" key="7">
    <source>
        <dbReference type="SAM" id="Phobius"/>
    </source>
</evidence>
<evidence type="ECO:0000256" key="4">
    <source>
        <dbReference type="ARBA" id="ARBA00022989"/>
    </source>
</evidence>
<dbReference type="PROSITE" id="PS00216">
    <property type="entry name" value="SUGAR_TRANSPORT_1"/>
    <property type="match status" value="1"/>
</dbReference>
<dbReference type="Pfam" id="PF00083">
    <property type="entry name" value="Sugar_tr"/>
    <property type="match status" value="1"/>
</dbReference>
<evidence type="ECO:0000256" key="2">
    <source>
        <dbReference type="ARBA" id="ARBA00022475"/>
    </source>
</evidence>
<dbReference type="EMBL" id="AP028911">
    <property type="protein sequence ID" value="BES91820.1"/>
    <property type="molecule type" value="Genomic_DNA"/>
</dbReference>
<dbReference type="SUPFAM" id="SSF103473">
    <property type="entry name" value="MFS general substrate transporter"/>
    <property type="match status" value="1"/>
</dbReference>
<dbReference type="PANTHER" id="PTHR48021">
    <property type="match status" value="1"/>
</dbReference>
<evidence type="ECO:0000256" key="5">
    <source>
        <dbReference type="ARBA" id="ARBA00023136"/>
    </source>
</evidence>
<keyword evidence="5 7" id="KW-0472">Membrane</keyword>
<evidence type="ECO:0000256" key="1">
    <source>
        <dbReference type="ARBA" id="ARBA00004651"/>
    </source>
</evidence>
<organism evidence="9 10">
    <name type="scientific">Nesidiocoris tenuis</name>
    <dbReference type="NCBI Taxonomy" id="355587"/>
    <lineage>
        <taxon>Eukaryota</taxon>
        <taxon>Metazoa</taxon>
        <taxon>Ecdysozoa</taxon>
        <taxon>Arthropoda</taxon>
        <taxon>Hexapoda</taxon>
        <taxon>Insecta</taxon>
        <taxon>Pterygota</taxon>
        <taxon>Neoptera</taxon>
        <taxon>Paraneoptera</taxon>
        <taxon>Hemiptera</taxon>
        <taxon>Heteroptera</taxon>
        <taxon>Panheteroptera</taxon>
        <taxon>Cimicomorpha</taxon>
        <taxon>Miridae</taxon>
        <taxon>Dicyphina</taxon>
        <taxon>Nesidiocoris</taxon>
    </lineage>
</organism>
<name>A0ABN7AHT0_9HEMI</name>
<dbReference type="Gene3D" id="1.20.1250.20">
    <property type="entry name" value="MFS general substrate transporter like domains"/>
    <property type="match status" value="1"/>
</dbReference>
<dbReference type="InterPro" id="IPR005828">
    <property type="entry name" value="MFS_sugar_transport-like"/>
</dbReference>
<feature type="transmembrane region" description="Helical" evidence="7">
    <location>
        <begin position="404"/>
        <end position="423"/>
    </location>
</feature>
<dbReference type="InterPro" id="IPR050549">
    <property type="entry name" value="MFS_Trehalose_Transporter"/>
</dbReference>
<proteinExistence type="inferred from homology"/>
<reference evidence="9 10" key="1">
    <citation type="submission" date="2023-09" db="EMBL/GenBank/DDBJ databases">
        <title>Nesidiocoris tenuis whole genome shotgun sequence.</title>
        <authorList>
            <person name="Shibata T."/>
            <person name="Shimoda M."/>
            <person name="Kobayashi T."/>
            <person name="Uehara T."/>
        </authorList>
    </citation>
    <scope>NUCLEOTIDE SEQUENCE [LARGE SCALE GENOMIC DNA]</scope>
    <source>
        <strain evidence="9 10">Japan</strain>
    </source>
</reference>
<feature type="transmembrane region" description="Helical" evidence="7">
    <location>
        <begin position="295"/>
        <end position="314"/>
    </location>
</feature>
<keyword evidence="10" id="KW-1185">Reference proteome</keyword>
<feature type="transmembrane region" description="Helical" evidence="7">
    <location>
        <begin position="184"/>
        <end position="204"/>
    </location>
</feature>
<keyword evidence="4 7" id="KW-1133">Transmembrane helix</keyword>
<dbReference type="InterPro" id="IPR036259">
    <property type="entry name" value="MFS_trans_sf"/>
</dbReference>
<evidence type="ECO:0000256" key="3">
    <source>
        <dbReference type="ARBA" id="ARBA00022692"/>
    </source>
</evidence>
<feature type="domain" description="Major facilitator superfamily (MFS) profile" evidence="8">
    <location>
        <begin position="57"/>
        <end position="490"/>
    </location>
</feature>
<feature type="transmembrane region" description="Helical" evidence="7">
    <location>
        <begin position="126"/>
        <end position="146"/>
    </location>
</feature>
<dbReference type="PROSITE" id="PS50850">
    <property type="entry name" value="MFS"/>
    <property type="match status" value="1"/>
</dbReference>
<comment type="similarity">
    <text evidence="6">Belongs to the major facilitator superfamily. Sugar transporter (TC 2.A.1.1) family.</text>
</comment>
<dbReference type="PANTHER" id="PTHR48021:SF7">
    <property type="entry name" value="RH09188P"/>
    <property type="match status" value="1"/>
</dbReference>
<feature type="transmembrane region" description="Helical" evidence="7">
    <location>
        <begin position="362"/>
        <end position="384"/>
    </location>
</feature>
<feature type="transmembrane region" description="Helical" evidence="7">
    <location>
        <begin position="467"/>
        <end position="486"/>
    </location>
</feature>
<comment type="subcellular location">
    <subcellularLocation>
        <location evidence="1">Cell membrane</location>
        <topology evidence="1">Multi-pass membrane protein</topology>
    </subcellularLocation>
</comment>
<feature type="transmembrane region" description="Helical" evidence="7">
    <location>
        <begin position="55"/>
        <end position="79"/>
    </location>
</feature>
<accession>A0ABN7AHT0</accession>
<sequence length="530" mass="57361">MSGKTGNGSIVDLESLKALVAPQNNKIVVDRVAKEGSVRLLPGAKRKRGSSLRQVCASLMANIGTINTGMAFGFPAVAIPQLQEENNGFITIDKYQSSWIASLSAVGTPIGCLLSGYLMDLIGRKRALIITQFPMLAGWLLIGSATSLPMIYAGRLLVGLGSGMVGAPARVYTGEATQPHLRGMLAAIGSVGVSLGVLIEYALGACLLPWKTIAIVSSVVPALALIGALLIPETPSFLMSSGKVESSKKALSKLRGPTCDIDFEAGELQRFAEKNNIHKPTVKETLKGLMQRSTYVPFFILALYFLIYQFSGVNPITFYAVNIFQESGAKMDKHLATVLTGVVRLIFTVVSAGLLRRCGRRPLTFVSSIGCGLTLLVLGTYMYFNSQWIEQGVEPKYTWIPVTALLLFTIASVMGYLVVPWVMISEVYPTQIRGVAGGLTTFSAHFCIFLVVKTYPILQDFASNYGAFWFYGAVSMLGTVFFYVYLPETKGRTLQEIEEYFTGQRDTLKAPKKSKNIPPVIAAPKGNALP</sequence>
<evidence type="ECO:0000256" key="6">
    <source>
        <dbReference type="RuleBase" id="RU003346"/>
    </source>
</evidence>
<dbReference type="InterPro" id="IPR044775">
    <property type="entry name" value="MFS_ERD6/Tret1-like"/>
</dbReference>
<dbReference type="Proteomes" id="UP001307889">
    <property type="component" value="Chromosome 3"/>
</dbReference>
<keyword evidence="2" id="KW-1003">Cell membrane</keyword>
<feature type="transmembrane region" description="Helical" evidence="7">
    <location>
        <begin position="334"/>
        <end position="355"/>
    </location>
</feature>
<dbReference type="PROSITE" id="PS00217">
    <property type="entry name" value="SUGAR_TRANSPORT_2"/>
    <property type="match status" value="1"/>
</dbReference>
<dbReference type="InterPro" id="IPR003663">
    <property type="entry name" value="Sugar/inositol_transpt"/>
</dbReference>
<evidence type="ECO:0000313" key="9">
    <source>
        <dbReference type="EMBL" id="BES91820.1"/>
    </source>
</evidence>
<dbReference type="PRINTS" id="PR00171">
    <property type="entry name" value="SUGRTRNSPORT"/>
</dbReference>
<dbReference type="InterPro" id="IPR020846">
    <property type="entry name" value="MFS_dom"/>
</dbReference>
<keyword evidence="6" id="KW-0813">Transport</keyword>
<feature type="transmembrane region" description="Helical" evidence="7">
    <location>
        <begin position="99"/>
        <end position="119"/>
    </location>
</feature>
<evidence type="ECO:0000313" key="10">
    <source>
        <dbReference type="Proteomes" id="UP001307889"/>
    </source>
</evidence>